<evidence type="ECO:0000313" key="1">
    <source>
        <dbReference type="EMBL" id="WMD22254.1"/>
    </source>
</evidence>
<organism evidence="1 2">
    <name type="scientific">Achromobacter seleniivolatilans</name>
    <dbReference type="NCBI Taxonomy" id="3047478"/>
    <lineage>
        <taxon>Bacteria</taxon>
        <taxon>Pseudomonadati</taxon>
        <taxon>Pseudomonadota</taxon>
        <taxon>Betaproteobacteria</taxon>
        <taxon>Burkholderiales</taxon>
        <taxon>Alcaligenaceae</taxon>
        <taxon>Achromobacter</taxon>
    </lineage>
</organism>
<accession>A0ABY9M5I6</accession>
<name>A0ABY9M5I6_9BURK</name>
<proteinExistence type="predicted"/>
<protein>
    <submittedName>
        <fullName evidence="1">Uncharacterized protein</fullName>
    </submittedName>
</protein>
<sequence>MNQAAKLSPELQSALDTPLYCTGESECKLMWERAIFYISTTSRWQLRVQTNNLIETEGVPANYYALAYSVAREPMGEGRYRLASQTWCGLKGFQCRPHADEGLARLKYYIRTGQKS</sequence>
<reference evidence="1 2" key="1">
    <citation type="submission" date="2023-08" db="EMBL/GenBank/DDBJ databases">
        <title>Achromobacter seleniivolatilans sp. nov., isolated from seleniferous soil.</title>
        <authorList>
            <person name="Zhang S."/>
            <person name="Li K."/>
            <person name="Peng J."/>
            <person name="Zhao Q."/>
            <person name="Wang H."/>
            <person name="Guo Y."/>
        </authorList>
    </citation>
    <scope>NUCLEOTIDE SEQUENCE [LARGE SCALE GENOMIC DNA]</scope>
    <source>
        <strain evidence="1 2">R39</strain>
    </source>
</reference>
<keyword evidence="2" id="KW-1185">Reference proteome</keyword>
<dbReference type="EMBL" id="CP132976">
    <property type="protein sequence ID" value="WMD22254.1"/>
    <property type="molecule type" value="Genomic_DNA"/>
</dbReference>
<gene>
    <name evidence="1" type="ORF">RAS12_07700</name>
</gene>
<dbReference type="RefSeq" id="WP_306946908.1">
    <property type="nucleotide sequence ID" value="NZ_CP132976.1"/>
</dbReference>
<dbReference type="Proteomes" id="UP001234798">
    <property type="component" value="Chromosome"/>
</dbReference>
<evidence type="ECO:0000313" key="2">
    <source>
        <dbReference type="Proteomes" id="UP001234798"/>
    </source>
</evidence>